<gene>
    <name evidence="7" type="ORF">ALO_05725</name>
</gene>
<keyword evidence="4" id="KW-1133">Transmembrane helix</keyword>
<dbReference type="STRING" id="1009370.ALO_05725"/>
<evidence type="ECO:0008006" key="9">
    <source>
        <dbReference type="Google" id="ProtNLM"/>
    </source>
</evidence>
<dbReference type="GO" id="GO:0004888">
    <property type="term" value="F:transmembrane signaling receptor activity"/>
    <property type="evidence" value="ECO:0007669"/>
    <property type="project" value="InterPro"/>
</dbReference>
<reference evidence="7 8" key="1">
    <citation type="journal article" date="2011" name="EMBO J.">
        <title>Structural diversity of bacterial flagellar motors.</title>
        <authorList>
            <person name="Chen S."/>
            <person name="Beeby M."/>
            <person name="Murphy G.E."/>
            <person name="Leadbetter J.R."/>
            <person name="Hendrixson D.R."/>
            <person name="Briegel A."/>
            <person name="Li Z."/>
            <person name="Shi J."/>
            <person name="Tocheva E.I."/>
            <person name="Muller A."/>
            <person name="Dobro M.J."/>
            <person name="Jensen G.J."/>
        </authorList>
    </citation>
    <scope>NUCLEOTIDE SEQUENCE [LARGE SCALE GENOMIC DNA]</scope>
    <source>
        <strain evidence="7 8">DSM 6540</strain>
    </source>
</reference>
<feature type="domain" description="HAMP" evidence="6">
    <location>
        <begin position="214"/>
        <end position="267"/>
    </location>
</feature>
<protein>
    <recommendedName>
        <fullName evidence="9">Methyl-accepting chemotaxis sensory transducer</fullName>
    </recommendedName>
</protein>
<dbReference type="CDD" id="cd06225">
    <property type="entry name" value="HAMP"/>
    <property type="match status" value="1"/>
</dbReference>
<keyword evidence="8" id="KW-1185">Reference proteome</keyword>
<evidence type="ECO:0000256" key="3">
    <source>
        <dbReference type="PROSITE-ProRule" id="PRU00284"/>
    </source>
</evidence>
<dbReference type="GO" id="GO:0007165">
    <property type="term" value="P:signal transduction"/>
    <property type="evidence" value="ECO:0007669"/>
    <property type="project" value="UniProtKB-KW"/>
</dbReference>
<evidence type="ECO:0000256" key="4">
    <source>
        <dbReference type="SAM" id="Phobius"/>
    </source>
</evidence>
<feature type="transmembrane region" description="Helical" evidence="4">
    <location>
        <begin position="13"/>
        <end position="34"/>
    </location>
</feature>
<dbReference type="InterPro" id="IPR024478">
    <property type="entry name" value="HlyB_4HB_MCP"/>
</dbReference>
<name>F7NGF7_9FIRM</name>
<organism evidence="7 8">
    <name type="scientific">Acetonema longum DSM 6540</name>
    <dbReference type="NCBI Taxonomy" id="1009370"/>
    <lineage>
        <taxon>Bacteria</taxon>
        <taxon>Bacillati</taxon>
        <taxon>Bacillota</taxon>
        <taxon>Negativicutes</taxon>
        <taxon>Acetonemataceae</taxon>
        <taxon>Acetonema</taxon>
    </lineage>
</organism>
<dbReference type="GO" id="GO:0006935">
    <property type="term" value="P:chemotaxis"/>
    <property type="evidence" value="ECO:0007669"/>
    <property type="project" value="InterPro"/>
</dbReference>
<feature type="transmembrane region" description="Helical" evidence="4">
    <location>
        <begin position="188"/>
        <end position="212"/>
    </location>
</feature>
<evidence type="ECO:0000313" key="7">
    <source>
        <dbReference type="EMBL" id="EGO64872.1"/>
    </source>
</evidence>
<dbReference type="InterPro" id="IPR047347">
    <property type="entry name" value="YvaQ-like_sensor"/>
</dbReference>
<evidence type="ECO:0000259" key="5">
    <source>
        <dbReference type="PROSITE" id="PS50111"/>
    </source>
</evidence>
<dbReference type="RefSeq" id="WP_004093696.1">
    <property type="nucleotide sequence ID" value="NZ_AFGF01000048.1"/>
</dbReference>
<dbReference type="CDD" id="cd11386">
    <property type="entry name" value="MCP_signal"/>
    <property type="match status" value="1"/>
</dbReference>
<dbReference type="PANTHER" id="PTHR32089:SF112">
    <property type="entry name" value="LYSOZYME-LIKE PROTEIN-RELATED"/>
    <property type="match status" value="1"/>
</dbReference>
<dbReference type="FunFam" id="1.10.287.950:FF:000001">
    <property type="entry name" value="Methyl-accepting chemotaxis sensory transducer"/>
    <property type="match status" value="1"/>
</dbReference>
<dbReference type="InterPro" id="IPR003660">
    <property type="entry name" value="HAMP_dom"/>
</dbReference>
<proteinExistence type="inferred from homology"/>
<evidence type="ECO:0000259" key="6">
    <source>
        <dbReference type="PROSITE" id="PS50885"/>
    </source>
</evidence>
<dbReference type="InterPro" id="IPR004089">
    <property type="entry name" value="MCPsignal_dom"/>
</dbReference>
<dbReference type="SUPFAM" id="SSF58104">
    <property type="entry name" value="Methyl-accepting chemotaxis protein (MCP) signaling domain"/>
    <property type="match status" value="1"/>
</dbReference>
<dbReference type="Pfam" id="PF00015">
    <property type="entry name" value="MCPsignal"/>
    <property type="match status" value="1"/>
</dbReference>
<dbReference type="PROSITE" id="PS50885">
    <property type="entry name" value="HAMP"/>
    <property type="match status" value="1"/>
</dbReference>
<evidence type="ECO:0000256" key="1">
    <source>
        <dbReference type="ARBA" id="ARBA00023224"/>
    </source>
</evidence>
<dbReference type="SMART" id="SM00283">
    <property type="entry name" value="MA"/>
    <property type="match status" value="1"/>
</dbReference>
<dbReference type="SMART" id="SM00304">
    <property type="entry name" value="HAMP"/>
    <property type="match status" value="1"/>
</dbReference>
<dbReference type="PANTHER" id="PTHR32089">
    <property type="entry name" value="METHYL-ACCEPTING CHEMOTAXIS PROTEIN MCPB"/>
    <property type="match status" value="1"/>
</dbReference>
<dbReference type="Proteomes" id="UP000003240">
    <property type="component" value="Unassembled WGS sequence"/>
</dbReference>
<keyword evidence="1 3" id="KW-0807">Transducer</keyword>
<dbReference type="CDD" id="cd19411">
    <property type="entry name" value="MCP2201-like_sensor"/>
    <property type="match status" value="1"/>
</dbReference>
<dbReference type="EMBL" id="AFGF01000048">
    <property type="protein sequence ID" value="EGO64872.1"/>
    <property type="molecule type" value="Genomic_DNA"/>
</dbReference>
<feature type="domain" description="Methyl-accepting transducer" evidence="5">
    <location>
        <begin position="286"/>
        <end position="522"/>
    </location>
</feature>
<comment type="caution">
    <text evidence="7">The sequence shown here is derived from an EMBL/GenBank/DDBJ whole genome shotgun (WGS) entry which is preliminary data.</text>
</comment>
<dbReference type="Pfam" id="PF00672">
    <property type="entry name" value="HAMP"/>
    <property type="match status" value="1"/>
</dbReference>
<dbReference type="Gene3D" id="1.10.287.950">
    <property type="entry name" value="Methyl-accepting chemotaxis protein"/>
    <property type="match status" value="1"/>
</dbReference>
<dbReference type="OrthoDB" id="1674885at2"/>
<keyword evidence="4" id="KW-0472">Membrane</keyword>
<dbReference type="InterPro" id="IPR004090">
    <property type="entry name" value="Chemotax_Me-accpt_rcpt"/>
</dbReference>
<dbReference type="PRINTS" id="PR00260">
    <property type="entry name" value="CHEMTRNSDUCR"/>
</dbReference>
<keyword evidence="4" id="KW-0812">Transmembrane</keyword>
<evidence type="ECO:0000313" key="8">
    <source>
        <dbReference type="Proteomes" id="UP000003240"/>
    </source>
</evidence>
<evidence type="ECO:0000256" key="2">
    <source>
        <dbReference type="ARBA" id="ARBA00029447"/>
    </source>
</evidence>
<comment type="similarity">
    <text evidence="2">Belongs to the methyl-accepting chemotaxis (MCP) protein family.</text>
</comment>
<dbReference type="eggNOG" id="COG0840">
    <property type="taxonomic scope" value="Bacteria"/>
</dbReference>
<accession>F7NGF7</accession>
<sequence>MLWFSNLRTAVKIIILISIAAVFLAGVGGVGYYYSSRLSDNLSRTYTDALLPIQWLNVSRGQARAVEALVLRLVHPDTEINREAVLFKEIEERAQETNQLLADYEKTIRTDFEKQNFSVAKDSLQKWREARTRILELAQTGRKAEAFEYYRTYGQQHVDAINAALKDLADFNKDAAEKLRQDSEKDTAAAAMMIIGISLAAILLALIVGLIISRMITNPLNIMLKNVQTVAAGDLRVQALNMKSTDEVGQLATAFDMMVANLLSVVRQVSLAAQQVAASSEELTASSEQSAQAATLVANSISSVANGANEQLTAVDETSAVVEQMSAGIQQIAANTNQVAGQSAQTADKAQEGGKSVERAVVQMGTIEKTSQAVAETIARLNEKSKEIGQIVDTIAGIAGQTNLLALNAAIEAARAGEQGRGFAVVAEEVRKLAEESQDAAKKIAGLIGEIQNDTGEAVTAMHDGAREVKTGAEVVNVAGVAFQEIVGLVSQVSSQVREISAAIQQMAGGSQQIVDSVKQIGSLSKTSAAESQSVSGATEEQLASMEEISGSSEALAKLAQELQEVVAKFRV</sequence>
<dbReference type="Pfam" id="PF12729">
    <property type="entry name" value="4HB_MCP_1"/>
    <property type="match status" value="1"/>
</dbReference>
<dbReference type="AlphaFoldDB" id="F7NGF7"/>
<dbReference type="PROSITE" id="PS50111">
    <property type="entry name" value="CHEMOTAXIS_TRANSDUC_2"/>
    <property type="match status" value="1"/>
</dbReference>
<dbReference type="GO" id="GO:0016020">
    <property type="term" value="C:membrane"/>
    <property type="evidence" value="ECO:0007669"/>
    <property type="project" value="InterPro"/>
</dbReference>
<dbReference type="Gene3D" id="6.10.340.10">
    <property type="match status" value="1"/>
</dbReference>